<name>A0AAV4AE49_9GAST</name>
<comment type="caution">
    <text evidence="2">The sequence shown here is derived from an EMBL/GenBank/DDBJ whole genome shotgun (WGS) entry which is preliminary data.</text>
</comment>
<dbReference type="EMBL" id="BLXT01003772">
    <property type="protein sequence ID" value="GFO06430.1"/>
    <property type="molecule type" value="Genomic_DNA"/>
</dbReference>
<dbReference type="AlphaFoldDB" id="A0AAV4AE49"/>
<feature type="compositionally biased region" description="Basic and acidic residues" evidence="1">
    <location>
        <begin position="15"/>
        <end position="29"/>
    </location>
</feature>
<evidence type="ECO:0000256" key="1">
    <source>
        <dbReference type="SAM" id="MobiDB-lite"/>
    </source>
</evidence>
<dbReference type="Proteomes" id="UP000735302">
    <property type="component" value="Unassembled WGS sequence"/>
</dbReference>
<feature type="region of interest" description="Disordered" evidence="1">
    <location>
        <begin position="15"/>
        <end position="43"/>
    </location>
</feature>
<protein>
    <submittedName>
        <fullName evidence="2">Uncharacterized protein</fullName>
    </submittedName>
</protein>
<evidence type="ECO:0000313" key="2">
    <source>
        <dbReference type="EMBL" id="GFO06430.1"/>
    </source>
</evidence>
<proteinExistence type="predicted"/>
<organism evidence="2 3">
    <name type="scientific">Plakobranchus ocellatus</name>
    <dbReference type="NCBI Taxonomy" id="259542"/>
    <lineage>
        <taxon>Eukaryota</taxon>
        <taxon>Metazoa</taxon>
        <taxon>Spiralia</taxon>
        <taxon>Lophotrochozoa</taxon>
        <taxon>Mollusca</taxon>
        <taxon>Gastropoda</taxon>
        <taxon>Heterobranchia</taxon>
        <taxon>Euthyneura</taxon>
        <taxon>Panpulmonata</taxon>
        <taxon>Sacoglossa</taxon>
        <taxon>Placobranchoidea</taxon>
        <taxon>Plakobranchidae</taxon>
        <taxon>Plakobranchus</taxon>
    </lineage>
</organism>
<gene>
    <name evidence="2" type="ORF">PoB_003293500</name>
</gene>
<keyword evidence="3" id="KW-1185">Reference proteome</keyword>
<reference evidence="2 3" key="1">
    <citation type="journal article" date="2021" name="Elife">
        <title>Chloroplast acquisition without the gene transfer in kleptoplastic sea slugs, Plakobranchus ocellatus.</title>
        <authorList>
            <person name="Maeda T."/>
            <person name="Takahashi S."/>
            <person name="Yoshida T."/>
            <person name="Shimamura S."/>
            <person name="Takaki Y."/>
            <person name="Nagai Y."/>
            <person name="Toyoda A."/>
            <person name="Suzuki Y."/>
            <person name="Arimoto A."/>
            <person name="Ishii H."/>
            <person name="Satoh N."/>
            <person name="Nishiyama T."/>
            <person name="Hasebe M."/>
            <person name="Maruyama T."/>
            <person name="Minagawa J."/>
            <person name="Obokata J."/>
            <person name="Shigenobu S."/>
        </authorList>
    </citation>
    <scope>NUCLEOTIDE SEQUENCE [LARGE SCALE GENOMIC DNA]</scope>
</reference>
<sequence>MFRFWLRNNRGVERKTQRVKTRSLDHDSRTSAGAPPFQLSDLTPMPLARNGTKLMSPPSLCLHSIEAHFLSANTLARGVGKKQQTVVFTWVLSLGTIVARYLKFKVFGQYEEKDD</sequence>
<evidence type="ECO:0000313" key="3">
    <source>
        <dbReference type="Proteomes" id="UP000735302"/>
    </source>
</evidence>
<accession>A0AAV4AE49</accession>